<dbReference type="Gene3D" id="1.20.1170.10">
    <property type="match status" value="1"/>
</dbReference>
<dbReference type="Proteomes" id="UP000001753">
    <property type="component" value="Chromosome"/>
</dbReference>
<dbReference type="InterPro" id="IPR008414">
    <property type="entry name" value="HBL"/>
</dbReference>
<gene>
    <name evidence="2" type="ORF">bcere0026_54230</name>
</gene>
<reference evidence="2" key="1">
    <citation type="journal article" date="2012" name="Genome Res.">
        <title>Genomic characterization of the Bacillus cereus sensu lato species: Backdrop to the evolution of Bacillus anthracis.</title>
        <authorList>
            <person name="Zwick M.E."/>
            <person name="Joseph S.J."/>
            <person name="Didelot X."/>
            <person name="Chen P.E."/>
            <person name="Bishop-Lilly K.A."/>
            <person name="Stewart A.C."/>
            <person name="Willner K."/>
            <person name="Nolan N."/>
            <person name="Lentz S."/>
            <person name="Thomason M.K."/>
            <person name="Sozhamannan S."/>
            <person name="Mateczun A.J."/>
            <person name="Du L."/>
            <person name="Read T.D."/>
        </authorList>
    </citation>
    <scope>NUCLEOTIDE SEQUENCE [LARGE SCALE GENOMIC DNA]</scope>
    <source>
        <strain evidence="2">AH603</strain>
    </source>
</reference>
<evidence type="ECO:0000256" key="1">
    <source>
        <dbReference type="SAM" id="Coils"/>
    </source>
</evidence>
<sequence length="466" mass="52550">MREEIVTLVCKTYMIKIVKNNGKEVYGMKNKIMTGFLITSIVTGATIPINTLAMPIVQAETEQDSIDISSSLRKIGAHSKLTQTFIDGALASPNVQLEEVPSLNTTQFLIKQDMKEWSSELYPKLILLNSKSKGFATKFNSYYPTLKGFVDNKEDKEGFIDRLEVLQDMTITNQENVQRQINELTDLKLQVDKKLKNLDTDVVKAQSILSSEGTGKIDKLKNEMLNTKKSIQNDLQQIALLPGALNEQGLKVFQEIYSLSKDIIEPAAQTAVAAYNKGKEINNAIVEAEKKAEQEATEKGKSALEIEVAKKEAREAIENNKKGEIAAAAVTKTKEYDLMKVIDPEKIKKTYSTFAEINKLTAEQRAYLDDLEKQNQKLYDLTTKLTVADLQKSMILFMQNDLHTFANQVDGEIDLMKRYKDDLNLINNSITKLSTEVDTVNNQSQKDTLRRLKNVTSQLEEQVNKF</sequence>
<comment type="caution">
    <text evidence="2">The sequence shown here is derived from an EMBL/GenBank/DDBJ whole genome shotgun (WGS) entry which is preliminary data.</text>
</comment>
<dbReference type="PANTHER" id="PTHR38443">
    <property type="match status" value="1"/>
</dbReference>
<feature type="coiled-coil region" evidence="1">
    <location>
        <begin position="416"/>
        <end position="462"/>
    </location>
</feature>
<dbReference type="AlphaFoldDB" id="C2Y374"/>
<dbReference type="InterPro" id="IPR052785">
    <property type="entry name" value="Enterotoxin_cmpnt"/>
</dbReference>
<feature type="coiled-coil region" evidence="1">
    <location>
        <begin position="177"/>
        <end position="237"/>
    </location>
</feature>
<proteinExistence type="predicted"/>
<organism evidence="2">
    <name type="scientific">Bacillus mycoides</name>
    <dbReference type="NCBI Taxonomy" id="1405"/>
    <lineage>
        <taxon>Bacteria</taxon>
        <taxon>Bacillati</taxon>
        <taxon>Bacillota</taxon>
        <taxon>Bacilli</taxon>
        <taxon>Bacillales</taxon>
        <taxon>Bacillaceae</taxon>
        <taxon>Bacillus</taxon>
        <taxon>Bacillus cereus group</taxon>
    </lineage>
</organism>
<dbReference type="CDD" id="cd21116">
    <property type="entry name" value="ClyA-like"/>
    <property type="match status" value="1"/>
</dbReference>
<evidence type="ECO:0008006" key="3">
    <source>
        <dbReference type="Google" id="ProtNLM"/>
    </source>
</evidence>
<protein>
    <recommendedName>
        <fullName evidence="3">Hemolysin BL lytic component L2</fullName>
    </recommendedName>
</protein>
<dbReference type="EMBL" id="ACMP01000184">
    <property type="protein sequence ID" value="EEL67642.1"/>
    <property type="molecule type" value="Genomic_DNA"/>
</dbReference>
<name>C2Y374_BACMY</name>
<keyword evidence="1" id="KW-0175">Coiled coil</keyword>
<dbReference type="HOGENOM" id="CLU_050838_0_0_9"/>
<dbReference type="SUPFAM" id="SSF58100">
    <property type="entry name" value="Bacterial hemolysins"/>
    <property type="match status" value="1"/>
</dbReference>
<dbReference type="Pfam" id="PF05791">
    <property type="entry name" value="Bacillus_HBL"/>
    <property type="match status" value="1"/>
</dbReference>
<dbReference type="GO" id="GO:0016020">
    <property type="term" value="C:membrane"/>
    <property type="evidence" value="ECO:0007669"/>
    <property type="project" value="InterPro"/>
</dbReference>
<evidence type="ECO:0000313" key="2">
    <source>
        <dbReference type="EMBL" id="EEL67642.1"/>
    </source>
</evidence>
<dbReference type="PANTHER" id="PTHR38443:SF2">
    <property type="entry name" value="NON-HEMOLYTIC ENTEROTOXIN LYTIC COMPONENT L1"/>
    <property type="match status" value="1"/>
</dbReference>
<accession>C2Y374</accession>